<accession>A0ACB8XA93</accession>
<dbReference type="EMBL" id="CM041531">
    <property type="protein sequence ID" value="KAI3376836.1"/>
    <property type="molecule type" value="Genomic_DNA"/>
</dbReference>
<keyword evidence="2" id="KW-1185">Reference proteome</keyword>
<comment type="caution">
    <text evidence="1">The sequence shown here is derived from an EMBL/GenBank/DDBJ whole genome shotgun (WGS) entry which is preliminary data.</text>
</comment>
<dbReference type="Proteomes" id="UP000831701">
    <property type="component" value="Chromosome 1"/>
</dbReference>
<evidence type="ECO:0000313" key="1">
    <source>
        <dbReference type="EMBL" id="KAI3376836.1"/>
    </source>
</evidence>
<organism evidence="1 2">
    <name type="scientific">Scortum barcoo</name>
    <name type="common">barcoo grunter</name>
    <dbReference type="NCBI Taxonomy" id="214431"/>
    <lineage>
        <taxon>Eukaryota</taxon>
        <taxon>Metazoa</taxon>
        <taxon>Chordata</taxon>
        <taxon>Craniata</taxon>
        <taxon>Vertebrata</taxon>
        <taxon>Euteleostomi</taxon>
        <taxon>Actinopterygii</taxon>
        <taxon>Neopterygii</taxon>
        <taxon>Teleostei</taxon>
        <taxon>Neoteleostei</taxon>
        <taxon>Acanthomorphata</taxon>
        <taxon>Eupercaria</taxon>
        <taxon>Centrarchiformes</taxon>
        <taxon>Terapontoidei</taxon>
        <taxon>Terapontidae</taxon>
        <taxon>Scortum</taxon>
    </lineage>
</organism>
<protein>
    <submittedName>
        <fullName evidence="1">Uncharacterized protein</fullName>
    </submittedName>
</protein>
<sequence length="466" mass="53206">MTVRYTDRITACGRCTNPSVNLTLHLSLTREQDPEIRELLHLRQDLSPVGEATPPDHALQAQAPNSAVVVVGTHLDLIDTKFRTERLATLRAYILALCRSPSGARATGYPDITWKHLHEVSCKTLEGVDGLKKLIYKMALSMKDSSSSACGSKLLGRLIPKSYLTLREAVIAEKQRRDAEGEVQYLSDIQLNHIIEHNPERDIRDYEDLQTECLERIMHLKSSRSVARNGVIRAEDLRMLLIGTGFTQQTEEQYFQFLTKFEIALPVANNSYLLPHLLPPKPAMDIHGFCQQTNNTLQRLFKMSFVPAGFWERFIARMLISLTEMDMQSFQKRQKTELEPRRDTRSQRNRNSVIYSFAGKQQRNRCSTFRVRRSQTIYWREGLLVTFDGGYLSMTSIVLLGDFKRSRGQQHGDTWRGVIGRNGLPDLNSSGVLLLDFCASHSLSITNTMFEHKGVHQCTWHQDTLP</sequence>
<evidence type="ECO:0000313" key="2">
    <source>
        <dbReference type="Proteomes" id="UP000831701"/>
    </source>
</evidence>
<gene>
    <name evidence="1" type="ORF">L3Q82_000409</name>
</gene>
<name>A0ACB8XA93_9TELE</name>
<reference evidence="1" key="1">
    <citation type="submission" date="2022-04" db="EMBL/GenBank/DDBJ databases">
        <title>Jade perch genome.</title>
        <authorList>
            <person name="Chao B."/>
        </authorList>
    </citation>
    <scope>NUCLEOTIDE SEQUENCE</scope>
    <source>
        <strain evidence="1">CB-2022</strain>
    </source>
</reference>
<proteinExistence type="predicted"/>